<accession>D0W5R2</accession>
<protein>
    <submittedName>
        <fullName evidence="1">Uncharacterized protein</fullName>
    </submittedName>
</protein>
<proteinExistence type="predicted"/>
<sequence length="45" mass="5160">MISNVVTADFEMPSECVFRRHYFPRSCGVMALPDALCYKTLSEMI</sequence>
<evidence type="ECO:0000313" key="1">
    <source>
        <dbReference type="EMBL" id="EEZ70845.1"/>
    </source>
</evidence>
<organism evidence="1 2">
    <name type="scientific">Neisseria cinerea ATCC 14685</name>
    <dbReference type="NCBI Taxonomy" id="546262"/>
    <lineage>
        <taxon>Bacteria</taxon>
        <taxon>Pseudomonadati</taxon>
        <taxon>Pseudomonadota</taxon>
        <taxon>Betaproteobacteria</taxon>
        <taxon>Neisseriales</taxon>
        <taxon>Neisseriaceae</taxon>
        <taxon>Neisseria</taxon>
    </lineage>
</organism>
<reference evidence="1 2" key="1">
    <citation type="submission" date="2009-10" db="EMBL/GenBank/DDBJ databases">
        <authorList>
            <person name="Weinstock G."/>
            <person name="Sodergren E."/>
            <person name="Clifton S."/>
            <person name="Fulton L."/>
            <person name="Fulton B."/>
            <person name="Courtney L."/>
            <person name="Fronick C."/>
            <person name="Harrison M."/>
            <person name="Strong C."/>
            <person name="Farmer C."/>
            <person name="Delahaunty K."/>
            <person name="Markovic C."/>
            <person name="Hall O."/>
            <person name="Minx P."/>
            <person name="Tomlinson C."/>
            <person name="Mitreva M."/>
            <person name="Nelson J."/>
            <person name="Hou S."/>
            <person name="Wollam A."/>
            <person name="Pepin K.H."/>
            <person name="Johnson M."/>
            <person name="Bhonagiri V."/>
            <person name="Nash W.E."/>
            <person name="Warren W."/>
            <person name="Chinwalla A."/>
            <person name="Mardis E.R."/>
            <person name="Wilson R.K."/>
        </authorList>
    </citation>
    <scope>NUCLEOTIDE SEQUENCE [LARGE SCALE GENOMIC DNA]</scope>
    <source>
        <strain evidence="1 2">ATCC 14685</strain>
    </source>
</reference>
<comment type="caution">
    <text evidence="1">The sequence shown here is derived from an EMBL/GenBank/DDBJ whole genome shotgun (WGS) entry which is preliminary data.</text>
</comment>
<dbReference type="AlphaFoldDB" id="D0W5R2"/>
<dbReference type="Proteomes" id="UP000003294">
    <property type="component" value="Unassembled WGS sequence"/>
</dbReference>
<name>D0W5R2_NEICI</name>
<evidence type="ECO:0000313" key="2">
    <source>
        <dbReference type="Proteomes" id="UP000003294"/>
    </source>
</evidence>
<dbReference type="EMBL" id="ACDY02000017">
    <property type="protein sequence ID" value="EEZ70845.1"/>
    <property type="molecule type" value="Genomic_DNA"/>
</dbReference>
<gene>
    <name evidence="1" type="ORF">NEICINOT_05031</name>
</gene>